<dbReference type="PANTHER" id="PTHR10704">
    <property type="entry name" value="CARBOHYDRATE SULFOTRANSFERASE"/>
    <property type="match status" value="1"/>
</dbReference>
<dbReference type="RefSeq" id="WP_343163512.1">
    <property type="nucleotide sequence ID" value="NZ_JBHRSV010000001.1"/>
</dbReference>
<organism evidence="1 2">
    <name type="scientific">Hyphobacterium vulgare</name>
    <dbReference type="NCBI Taxonomy" id="1736751"/>
    <lineage>
        <taxon>Bacteria</taxon>
        <taxon>Pseudomonadati</taxon>
        <taxon>Pseudomonadota</taxon>
        <taxon>Alphaproteobacteria</taxon>
        <taxon>Maricaulales</taxon>
        <taxon>Maricaulaceae</taxon>
        <taxon>Hyphobacterium</taxon>
    </lineage>
</organism>
<proteinExistence type="predicted"/>
<evidence type="ECO:0000313" key="2">
    <source>
        <dbReference type="Proteomes" id="UP001595379"/>
    </source>
</evidence>
<reference evidence="2" key="1">
    <citation type="journal article" date="2019" name="Int. J. Syst. Evol. Microbiol.">
        <title>The Global Catalogue of Microorganisms (GCM) 10K type strain sequencing project: providing services to taxonomists for standard genome sequencing and annotation.</title>
        <authorList>
            <consortium name="The Broad Institute Genomics Platform"/>
            <consortium name="The Broad Institute Genome Sequencing Center for Infectious Disease"/>
            <person name="Wu L."/>
            <person name="Ma J."/>
        </authorList>
    </citation>
    <scope>NUCLEOTIDE SEQUENCE [LARGE SCALE GENOMIC DNA]</scope>
    <source>
        <strain evidence="2">KCTC 52487</strain>
    </source>
</reference>
<accession>A0ABV6ZTQ3</accession>
<evidence type="ECO:0000313" key="1">
    <source>
        <dbReference type="EMBL" id="MFC2924778.1"/>
    </source>
</evidence>
<dbReference type="InterPro" id="IPR051135">
    <property type="entry name" value="Gal/GlcNAc/GalNAc_ST"/>
</dbReference>
<sequence>MAPGKVITGISICGAGHSGSTLLGMVLGSAPGAFYVGEGAKIRYLHDEKKPLKKRVCKICGEPCEVWSSFHWDRSQPLYRQIAAHTASSIIVDSTKNPDWIEARTDELKATGDRAALVLLLRDGRAVINSRLRKYPDRDPEQQILDWMAQVDRSEALFSGFEGPKIRIRYEEFASDPETAARQICDVAGIEFQPEMLDFAARPHHPLGGNNGTQFLVARQQSADSFVSLPNRTRDYYKDHSGGISLDLRWKREMKPEHAALFEQVAGRFNTSLKWGE</sequence>
<dbReference type="SUPFAM" id="SSF52540">
    <property type="entry name" value="P-loop containing nucleoside triphosphate hydrolases"/>
    <property type="match status" value="1"/>
</dbReference>
<dbReference type="Proteomes" id="UP001595379">
    <property type="component" value="Unassembled WGS sequence"/>
</dbReference>
<comment type="caution">
    <text evidence="1">The sequence shown here is derived from an EMBL/GenBank/DDBJ whole genome shotgun (WGS) entry which is preliminary data.</text>
</comment>
<name>A0ABV6ZTQ3_9PROT</name>
<dbReference type="PANTHER" id="PTHR10704:SF44">
    <property type="entry name" value="LD35051P-RELATED"/>
    <property type="match status" value="1"/>
</dbReference>
<keyword evidence="2" id="KW-1185">Reference proteome</keyword>
<gene>
    <name evidence="1" type="ORF">ACFOOR_01525</name>
</gene>
<protein>
    <submittedName>
        <fullName evidence="1">Sulfotransferase</fullName>
    </submittedName>
</protein>
<dbReference type="Pfam" id="PF13469">
    <property type="entry name" value="Sulfotransfer_3"/>
    <property type="match status" value="1"/>
</dbReference>
<dbReference type="InterPro" id="IPR027417">
    <property type="entry name" value="P-loop_NTPase"/>
</dbReference>
<dbReference type="Gene3D" id="3.40.50.300">
    <property type="entry name" value="P-loop containing nucleotide triphosphate hydrolases"/>
    <property type="match status" value="1"/>
</dbReference>
<dbReference type="EMBL" id="JBHRSV010000001">
    <property type="protein sequence ID" value="MFC2924778.1"/>
    <property type="molecule type" value="Genomic_DNA"/>
</dbReference>